<dbReference type="AlphaFoldDB" id="A0A6B9F2T9"/>
<proteinExistence type="predicted"/>
<keyword evidence="2" id="KW-1185">Reference proteome</keyword>
<dbReference type="GeneID" id="43368167"/>
<dbReference type="EMBL" id="CP034345">
    <property type="protein sequence ID" value="QGX93552.1"/>
    <property type="molecule type" value="Genomic_DNA"/>
</dbReference>
<accession>A0A6B9F2T9</accession>
<protein>
    <submittedName>
        <fullName evidence="1">Uncharacterized protein</fullName>
    </submittedName>
</protein>
<dbReference type="KEGG" id="hra:EI982_01455"/>
<evidence type="ECO:0000313" key="2">
    <source>
        <dbReference type="Proteomes" id="UP000428325"/>
    </source>
</evidence>
<gene>
    <name evidence="1" type="ORF">EI982_01455</name>
</gene>
<organism evidence="1 2">
    <name type="scientific">Haloplanus rallus</name>
    <dbReference type="NCBI Taxonomy" id="1816183"/>
    <lineage>
        <taxon>Archaea</taxon>
        <taxon>Methanobacteriati</taxon>
        <taxon>Methanobacteriota</taxon>
        <taxon>Stenosarchaea group</taxon>
        <taxon>Halobacteria</taxon>
        <taxon>Halobacteriales</taxon>
        <taxon>Haloferacaceae</taxon>
        <taxon>Haloplanus</taxon>
    </lineage>
</organism>
<sequence>MPSPSRRTILRGASLAVLGSLAGCAGRFGNSPWLGELGATNRDARPHTIHVLLLEADSPVYWTSKRVPAAGPDGLGTATFEGYPDGVEPDRLLVRPDGRPLAAAERFDFAESDADCLGLDVEIGDGRPPSLSIWYTAGSAPCRTTGPPE</sequence>
<dbReference type="PROSITE" id="PS51257">
    <property type="entry name" value="PROKAR_LIPOPROTEIN"/>
    <property type="match status" value="1"/>
</dbReference>
<dbReference type="OrthoDB" id="205445at2157"/>
<dbReference type="Proteomes" id="UP000428325">
    <property type="component" value="Chromosome"/>
</dbReference>
<name>A0A6B9F2T9_9EURY</name>
<reference evidence="1 2" key="1">
    <citation type="submission" date="2018-12" db="EMBL/GenBank/DDBJ databases">
        <title>Complete genome sequence of Haloplanus rallus MBLA0036.</title>
        <authorList>
            <person name="Nam Y.-d."/>
            <person name="Kang J."/>
            <person name="Chung W.-H."/>
            <person name="Park Y.S."/>
        </authorList>
    </citation>
    <scope>NUCLEOTIDE SEQUENCE [LARGE SCALE GENOMIC DNA]</scope>
    <source>
        <strain evidence="1 2">MBLA0036</strain>
    </source>
</reference>
<evidence type="ECO:0000313" key="1">
    <source>
        <dbReference type="EMBL" id="QGX93552.1"/>
    </source>
</evidence>
<dbReference type="RefSeq" id="WP_157687795.1">
    <property type="nucleotide sequence ID" value="NZ_CP034345.1"/>
</dbReference>